<evidence type="ECO:0000256" key="5">
    <source>
        <dbReference type="ARBA" id="ARBA00047278"/>
    </source>
</evidence>
<dbReference type="EMBL" id="NEDP02004827">
    <property type="protein sequence ID" value="OWF44278.1"/>
    <property type="molecule type" value="Genomic_DNA"/>
</dbReference>
<feature type="binding site" evidence="7">
    <location>
        <position position="560"/>
    </location>
    <ligand>
        <name>S-adenosyl-L-methionine</name>
        <dbReference type="ChEBI" id="CHEBI:59789"/>
    </ligand>
</feature>
<dbReference type="CDD" id="cd12439">
    <property type="entry name" value="RRM_TRMT2A"/>
    <property type="match status" value="1"/>
</dbReference>
<feature type="compositionally biased region" description="Basic and acidic residues" evidence="8">
    <location>
        <begin position="37"/>
        <end position="46"/>
    </location>
</feature>
<dbReference type="GO" id="GO:0030697">
    <property type="term" value="F:tRNA (uracil(54)-C5)-methyltransferase activity, S-adenosyl methionine-dependent"/>
    <property type="evidence" value="ECO:0007669"/>
    <property type="project" value="UniProtKB-EC"/>
</dbReference>
<evidence type="ECO:0000256" key="8">
    <source>
        <dbReference type="SAM" id="MobiDB-lite"/>
    </source>
</evidence>
<dbReference type="Gene3D" id="2.40.50.1070">
    <property type="match status" value="1"/>
</dbReference>
<feature type="compositionally biased region" description="Polar residues" evidence="8">
    <location>
        <begin position="20"/>
        <end position="33"/>
    </location>
</feature>
<comment type="similarity">
    <text evidence="7">Belongs to the class I-like SAM-binding methyltransferase superfamily. RNA M5U methyltransferase family.</text>
</comment>
<evidence type="ECO:0000313" key="11">
    <source>
        <dbReference type="Proteomes" id="UP000242188"/>
    </source>
</evidence>
<feature type="region of interest" description="Disordered" evidence="8">
    <location>
        <begin position="1"/>
        <end position="102"/>
    </location>
</feature>
<feature type="binding site" evidence="7">
    <location>
        <position position="511"/>
    </location>
    <ligand>
        <name>S-adenosyl-L-methionine</name>
        <dbReference type="ChEBI" id="CHEBI:59789"/>
    </ligand>
</feature>
<reference evidence="10 11" key="1">
    <citation type="journal article" date="2017" name="Nat. Ecol. Evol.">
        <title>Scallop genome provides insights into evolution of bilaterian karyotype and development.</title>
        <authorList>
            <person name="Wang S."/>
            <person name="Zhang J."/>
            <person name="Jiao W."/>
            <person name="Li J."/>
            <person name="Xun X."/>
            <person name="Sun Y."/>
            <person name="Guo X."/>
            <person name="Huan P."/>
            <person name="Dong B."/>
            <person name="Zhang L."/>
            <person name="Hu X."/>
            <person name="Sun X."/>
            <person name="Wang J."/>
            <person name="Zhao C."/>
            <person name="Wang Y."/>
            <person name="Wang D."/>
            <person name="Huang X."/>
            <person name="Wang R."/>
            <person name="Lv J."/>
            <person name="Li Y."/>
            <person name="Zhang Z."/>
            <person name="Liu B."/>
            <person name="Lu W."/>
            <person name="Hui Y."/>
            <person name="Liang J."/>
            <person name="Zhou Z."/>
            <person name="Hou R."/>
            <person name="Li X."/>
            <person name="Liu Y."/>
            <person name="Li H."/>
            <person name="Ning X."/>
            <person name="Lin Y."/>
            <person name="Zhao L."/>
            <person name="Xing Q."/>
            <person name="Dou J."/>
            <person name="Li Y."/>
            <person name="Mao J."/>
            <person name="Guo H."/>
            <person name="Dou H."/>
            <person name="Li T."/>
            <person name="Mu C."/>
            <person name="Jiang W."/>
            <person name="Fu Q."/>
            <person name="Fu X."/>
            <person name="Miao Y."/>
            <person name="Liu J."/>
            <person name="Yu Q."/>
            <person name="Li R."/>
            <person name="Liao H."/>
            <person name="Li X."/>
            <person name="Kong Y."/>
            <person name="Jiang Z."/>
            <person name="Chourrout D."/>
            <person name="Li R."/>
            <person name="Bao Z."/>
        </authorList>
    </citation>
    <scope>NUCLEOTIDE SEQUENCE [LARGE SCALE GENOMIC DNA]</scope>
    <source>
        <strain evidence="10 11">PY_sf001</strain>
    </source>
</reference>
<feature type="compositionally biased region" description="Basic and acidic residues" evidence="8">
    <location>
        <begin position="194"/>
        <end position="214"/>
    </location>
</feature>
<dbReference type="PANTHER" id="PTHR45904">
    <property type="entry name" value="TRNA (URACIL-5-)-METHYLTRANSFERASE"/>
    <property type="match status" value="1"/>
</dbReference>
<feature type="compositionally biased region" description="Basic and acidic residues" evidence="8">
    <location>
        <begin position="58"/>
        <end position="79"/>
    </location>
</feature>
<organism evidence="10 11">
    <name type="scientific">Mizuhopecten yessoensis</name>
    <name type="common">Japanese scallop</name>
    <name type="synonym">Patinopecten yessoensis</name>
    <dbReference type="NCBI Taxonomy" id="6573"/>
    <lineage>
        <taxon>Eukaryota</taxon>
        <taxon>Metazoa</taxon>
        <taxon>Spiralia</taxon>
        <taxon>Lophotrochozoa</taxon>
        <taxon>Mollusca</taxon>
        <taxon>Bivalvia</taxon>
        <taxon>Autobranchia</taxon>
        <taxon>Pteriomorphia</taxon>
        <taxon>Pectinida</taxon>
        <taxon>Pectinoidea</taxon>
        <taxon>Pectinidae</taxon>
        <taxon>Mizuhopecten</taxon>
    </lineage>
</organism>
<evidence type="ECO:0000256" key="3">
    <source>
        <dbReference type="ARBA" id="ARBA00022691"/>
    </source>
</evidence>
<dbReference type="Proteomes" id="UP000242188">
    <property type="component" value="Unassembled WGS sequence"/>
</dbReference>
<evidence type="ECO:0000313" key="10">
    <source>
        <dbReference type="EMBL" id="OWF44278.1"/>
    </source>
</evidence>
<dbReference type="InterPro" id="IPR012677">
    <property type="entry name" value="Nucleotide-bd_a/b_plait_sf"/>
</dbReference>
<dbReference type="PROSITE" id="PS50102">
    <property type="entry name" value="RRM"/>
    <property type="match status" value="1"/>
</dbReference>
<dbReference type="Gene3D" id="3.30.70.330">
    <property type="match status" value="1"/>
</dbReference>
<comment type="catalytic activity">
    <reaction evidence="5">
        <text>uridine(54) in tRNA + S-adenosyl-L-methionine = 5-methyluridine(54) in tRNA + S-adenosyl-L-homocysteine + H(+)</text>
        <dbReference type="Rhea" id="RHEA:42712"/>
        <dbReference type="Rhea" id="RHEA-COMP:10167"/>
        <dbReference type="Rhea" id="RHEA-COMP:10193"/>
        <dbReference type="ChEBI" id="CHEBI:15378"/>
        <dbReference type="ChEBI" id="CHEBI:57856"/>
        <dbReference type="ChEBI" id="CHEBI:59789"/>
        <dbReference type="ChEBI" id="CHEBI:65315"/>
        <dbReference type="ChEBI" id="CHEBI:74447"/>
        <dbReference type="EC" id="2.1.1.35"/>
    </reaction>
    <physiologicalReaction direction="left-to-right" evidence="5">
        <dbReference type="Rhea" id="RHEA:42713"/>
    </physiologicalReaction>
</comment>
<dbReference type="InterPro" id="IPR034262">
    <property type="entry name" value="TRMT2A_RRM"/>
</dbReference>
<keyword evidence="3 7" id="KW-0949">S-adenosyl-L-methionine</keyword>
<dbReference type="GO" id="GO:0032259">
    <property type="term" value="P:methylation"/>
    <property type="evidence" value="ECO:0007669"/>
    <property type="project" value="UniProtKB-KW"/>
</dbReference>
<dbReference type="EC" id="2.1.1.35" evidence="4"/>
<gene>
    <name evidence="10" type="ORF">KP79_PYT15812</name>
</gene>
<dbReference type="PROSITE" id="PS51687">
    <property type="entry name" value="SAM_MT_RNA_M5U"/>
    <property type="match status" value="1"/>
</dbReference>
<keyword evidence="2 7" id="KW-0808">Transferase</keyword>
<keyword evidence="1 7" id="KW-0489">Methyltransferase</keyword>
<comment type="caution">
    <text evidence="10">The sequence shown here is derived from an EMBL/GenBank/DDBJ whole genome shotgun (WGS) entry which is preliminary data.</text>
</comment>
<dbReference type="Gene3D" id="3.40.50.150">
    <property type="entry name" value="Vaccinia Virus protein VP39"/>
    <property type="match status" value="1"/>
</dbReference>
<dbReference type="Pfam" id="PF05958">
    <property type="entry name" value="tRNA_U5-meth_tr"/>
    <property type="match status" value="1"/>
</dbReference>
<evidence type="ECO:0000259" key="9">
    <source>
        <dbReference type="PROSITE" id="PS50102"/>
    </source>
</evidence>
<protein>
    <recommendedName>
        <fullName evidence="4">tRNA (uracil(54)-C(5))-methyltransferase</fullName>
        <ecNumber evidence="4">2.1.1.35</ecNumber>
    </recommendedName>
</protein>
<dbReference type="GO" id="GO:0006396">
    <property type="term" value="P:RNA processing"/>
    <property type="evidence" value="ECO:0007669"/>
    <property type="project" value="InterPro"/>
</dbReference>
<dbReference type="SUPFAM" id="SSF53335">
    <property type="entry name" value="S-adenosyl-L-methionine-dependent methyltransferases"/>
    <property type="match status" value="1"/>
</dbReference>
<dbReference type="CDD" id="cd02440">
    <property type="entry name" value="AdoMet_MTases"/>
    <property type="match status" value="1"/>
</dbReference>
<accession>A0A210Q6C0</accession>
<feature type="compositionally biased region" description="Acidic residues" evidence="8">
    <location>
        <begin position="80"/>
        <end position="94"/>
    </location>
</feature>
<dbReference type="STRING" id="6573.A0A210Q6C0"/>
<keyword evidence="6" id="KW-0694">RNA-binding</keyword>
<proteinExistence type="inferred from homology"/>
<feature type="region of interest" description="Disordered" evidence="8">
    <location>
        <begin position="182"/>
        <end position="214"/>
    </location>
</feature>
<evidence type="ECO:0000256" key="1">
    <source>
        <dbReference type="ARBA" id="ARBA00022603"/>
    </source>
</evidence>
<name>A0A210Q6C0_MIZYE</name>
<feature type="domain" description="RRM" evidence="9">
    <location>
        <begin position="111"/>
        <end position="183"/>
    </location>
</feature>
<keyword evidence="11" id="KW-1185">Reference proteome</keyword>
<feature type="active site" description="Nucleophile" evidence="7">
    <location>
        <position position="588"/>
    </location>
</feature>
<dbReference type="InterPro" id="IPR000504">
    <property type="entry name" value="RRM_dom"/>
</dbReference>
<dbReference type="InterPro" id="IPR029063">
    <property type="entry name" value="SAM-dependent_MTases_sf"/>
</dbReference>
<dbReference type="SUPFAM" id="SSF54928">
    <property type="entry name" value="RNA-binding domain, RBD"/>
    <property type="match status" value="1"/>
</dbReference>
<dbReference type="InterPro" id="IPR010280">
    <property type="entry name" value="U5_MeTrfase_fam"/>
</dbReference>
<sequence length="652" mass="73716">MECDSTATAFEPTVGPDRTGNITEDQQVSSTAGKQGEIGEHVRESVGADSDNCGTSVNRDEVGMSEDVGNKDEAGRSEDVGDEKDEEDEEESTDQDPSSTTKTVLFTSEIFKIEILNLPRFGFKQLKKRLASLDVKPVKIKAIERKGFAFATFRSEEEREDATRKITGHVWKERKLKVKKAPATMDPLVQKRKRDSEQKIDEPPNKKDKMEDDLPPEIRLKNAVSPLWKVPYEEQLKTKMQDMVQILKTLANRIQRENPEFRGWLHKQRSKYDGKCCEMLPIKPSPVLEDYRNKCEFTVGKDINGQDNTVGFRYGLYKQGSKSVGEPQDQVILPDSMKKFVKSFQKFIRASGYGAYDPQSHEGHWRILTTRTCRGSDDFMAVVDFDPQHLPKEELECIKTKLKDYFTTGEGRDCGVTSLFFHTYNDRPANPPDYELLMGEKFIQEEMLDMKFRISPGAFFQVNTAAAEVLYTQIADWCNVSPDTTVLDICCGTGTIGLSVAKKVSRVIGIEMCQEAIDDAKQNAKINDIENVHFVCSKAEDAIKRTMKSLRSTDVVAVVDPPRPGLQSSVFQALRRSPHLTKVVFVSCNPKAAMNNFIDLTRQTSRRNKGPPYRPVKAVPIDMFPQTPHCELVIMFERDQPYTNQEDSPGSP</sequence>
<evidence type="ECO:0000256" key="7">
    <source>
        <dbReference type="PROSITE-ProRule" id="PRU01024"/>
    </source>
</evidence>
<evidence type="ECO:0000256" key="4">
    <source>
        <dbReference type="ARBA" id="ARBA00033763"/>
    </source>
</evidence>
<dbReference type="InterPro" id="IPR045850">
    <property type="entry name" value="TRM2_met"/>
</dbReference>
<dbReference type="AlphaFoldDB" id="A0A210Q6C0"/>
<evidence type="ECO:0000256" key="6">
    <source>
        <dbReference type="PROSITE-ProRule" id="PRU00176"/>
    </source>
</evidence>
<feature type="binding site" evidence="7">
    <location>
        <position position="461"/>
    </location>
    <ligand>
        <name>S-adenosyl-L-methionine</name>
        <dbReference type="ChEBI" id="CHEBI:59789"/>
    </ligand>
</feature>
<dbReference type="InterPro" id="IPR035979">
    <property type="entry name" value="RBD_domain_sf"/>
</dbReference>
<dbReference type="OrthoDB" id="10250660at2759"/>
<dbReference type="PANTHER" id="PTHR45904:SF2">
    <property type="entry name" value="TRNA (URACIL-5-)-METHYLTRANSFERASE HOMOLOG A"/>
    <property type="match status" value="1"/>
</dbReference>
<comment type="caution">
    <text evidence="7">Lacks conserved residue(s) required for the propagation of feature annotation.</text>
</comment>
<dbReference type="GO" id="GO:0003723">
    <property type="term" value="F:RNA binding"/>
    <property type="evidence" value="ECO:0007669"/>
    <property type="project" value="UniProtKB-UniRule"/>
</dbReference>
<evidence type="ECO:0000256" key="2">
    <source>
        <dbReference type="ARBA" id="ARBA00022679"/>
    </source>
</evidence>